<protein>
    <submittedName>
        <fullName evidence="5">Glycosyl hydrolase</fullName>
    </submittedName>
</protein>
<dbReference type="Proteomes" id="UP000473574">
    <property type="component" value="Unassembled WGS sequence"/>
</dbReference>
<dbReference type="EMBL" id="QZCE01000002">
    <property type="protein sequence ID" value="NEZ66068.1"/>
    <property type="molecule type" value="Genomic_DNA"/>
</dbReference>
<name>A0A6M0SC57_9CYAN</name>
<gene>
    <name evidence="5" type="ORF">D0962_25460</name>
</gene>
<evidence type="ECO:0000313" key="6">
    <source>
        <dbReference type="Proteomes" id="UP000473574"/>
    </source>
</evidence>
<dbReference type="InterPro" id="IPR008928">
    <property type="entry name" value="6-hairpin_glycosidase_sf"/>
</dbReference>
<keyword evidence="3" id="KW-0326">Glycosidase</keyword>
<accession>A0A6M0SC57</accession>
<proteinExistence type="inferred from homology"/>
<keyword evidence="2 5" id="KW-0378">Hydrolase</keyword>
<dbReference type="GO" id="GO:0005975">
    <property type="term" value="P:carbohydrate metabolic process"/>
    <property type="evidence" value="ECO:0007669"/>
    <property type="project" value="InterPro"/>
</dbReference>
<evidence type="ECO:0000256" key="1">
    <source>
        <dbReference type="ARBA" id="ARBA00009209"/>
    </source>
</evidence>
<keyword evidence="4" id="KW-0812">Transmembrane</keyword>
<evidence type="ECO:0000313" key="5">
    <source>
        <dbReference type="EMBL" id="NEZ66068.1"/>
    </source>
</evidence>
<dbReference type="SUPFAM" id="SSF48208">
    <property type="entry name" value="Six-hairpin glycosidases"/>
    <property type="match status" value="1"/>
</dbReference>
<evidence type="ECO:0000256" key="4">
    <source>
        <dbReference type="SAM" id="Phobius"/>
    </source>
</evidence>
<dbReference type="RefSeq" id="WP_163667918.1">
    <property type="nucleotide sequence ID" value="NZ_QZCE01000002.1"/>
</dbReference>
<dbReference type="GO" id="GO:0004553">
    <property type="term" value="F:hydrolase activity, hydrolyzing O-glycosyl compounds"/>
    <property type="evidence" value="ECO:0007669"/>
    <property type="project" value="InterPro"/>
</dbReference>
<organism evidence="5 6">
    <name type="scientific">Adonisia turfae CCMR0082</name>
    <dbReference type="NCBI Taxonomy" id="2304604"/>
    <lineage>
        <taxon>Bacteria</taxon>
        <taxon>Bacillati</taxon>
        <taxon>Cyanobacteriota</taxon>
        <taxon>Adonisia</taxon>
        <taxon>Adonisia turfae</taxon>
    </lineage>
</organism>
<reference evidence="5 6" key="1">
    <citation type="journal article" date="2020" name="Microb. Ecol.">
        <title>Ecogenomics of the Marine Benthic Filamentous Cyanobacterium Adonisia.</title>
        <authorList>
            <person name="Walter J.M."/>
            <person name="Coutinho F.H."/>
            <person name="Leomil L."/>
            <person name="Hargreaves P.I."/>
            <person name="Campeao M.E."/>
            <person name="Vieira V.V."/>
            <person name="Silva B.S."/>
            <person name="Fistarol G.O."/>
            <person name="Salomon P.S."/>
            <person name="Sawabe T."/>
            <person name="Mino S."/>
            <person name="Hosokawa M."/>
            <person name="Miyashita H."/>
            <person name="Maruyama F."/>
            <person name="van Verk M.C."/>
            <person name="Dutilh B.E."/>
            <person name="Thompson C.C."/>
            <person name="Thompson F.L."/>
        </authorList>
    </citation>
    <scope>NUCLEOTIDE SEQUENCE [LARGE SCALE GENOMIC DNA]</scope>
    <source>
        <strain evidence="5 6">CCMR0082</strain>
    </source>
</reference>
<dbReference type="Pfam" id="PF01270">
    <property type="entry name" value="Glyco_hydro_8"/>
    <property type="match status" value="1"/>
</dbReference>
<sequence length="430" mass="49384">MLSRAVFKWIQRWGCLVLLGLVLNVWITGCLVSVRSQAIYNLPTQLPASITIATSDGAAQQSFFETTWQRYRDRFIQADGRVIDWENDDQRTTSEGQAYAMLRALLIDDPETFDRVLQWGEENLARLDEDGELLDHLWAWKWGPDAAPGEAQTWGILDENFATDADIDAATALIMAARRWKKPAYLTLAKIKLKDIWDFSTADIALKDDLSGHYLLPGPMEAFHPSPETWYLNPSYAAPYAFRLFAQVDRRRDWMELVHTSYRMLEESAKISELGLPSDWFLLHSEAPHYRKLPASAPLRSIYGFDAYRVWWRVALDLTWFEAPPAGHYLSEHLTPLLELWQQSQKLPAQIDLAGEAMVDYGATSQYAMVYQAARHLDPKAAEAIRENKLALADPNDFWDGDSAYYTQNLAWLGLYPPEWVPESWFRSVR</sequence>
<keyword evidence="4" id="KW-0472">Membrane</keyword>
<dbReference type="Gene3D" id="1.50.10.10">
    <property type="match status" value="1"/>
</dbReference>
<comment type="similarity">
    <text evidence="1">Belongs to the glycosyl hydrolase 8 (cellulase D) family.</text>
</comment>
<dbReference type="AlphaFoldDB" id="A0A6M0SC57"/>
<evidence type="ECO:0000256" key="2">
    <source>
        <dbReference type="ARBA" id="ARBA00022801"/>
    </source>
</evidence>
<dbReference type="InterPro" id="IPR002037">
    <property type="entry name" value="Glyco_hydro_8"/>
</dbReference>
<comment type="caution">
    <text evidence="5">The sequence shown here is derived from an EMBL/GenBank/DDBJ whole genome shotgun (WGS) entry which is preliminary data.</text>
</comment>
<dbReference type="PROSITE" id="PS51257">
    <property type="entry name" value="PROKAR_LIPOPROTEIN"/>
    <property type="match status" value="1"/>
</dbReference>
<feature type="transmembrane region" description="Helical" evidence="4">
    <location>
        <begin position="12"/>
        <end position="34"/>
    </location>
</feature>
<evidence type="ECO:0000256" key="3">
    <source>
        <dbReference type="ARBA" id="ARBA00023295"/>
    </source>
</evidence>
<keyword evidence="4" id="KW-1133">Transmembrane helix</keyword>
<dbReference type="InterPro" id="IPR012341">
    <property type="entry name" value="6hp_glycosidase-like_sf"/>
</dbReference>